<sequence>MANSSTFPHIRTGTDDFKTLLLHSDVFVDKSLMIQALLEESSEVILITRPRRWGKSLNMDMIRKFFEIEVNEQGEALPETDKHNHLLFIGGEANLGFGETKMLYPLKIADNTHAIKRQGQFPVILLNLKDVKGNSYQEIEAGIKNQLIKVFIQHRYLKRYITEDKYCSLDEIQKEKLASFFTGKLNKETLKDGLVFLSELLYKHFNQKVYILIDEYDTPINYAYIKFGQQKEAFEEVLELFRGMLGSALKSNPYLEKGLITGILRIAKANIFSDLNNVREYTLLDKKFTQFYGFTQAEVDKLLTQVPTQTAPAKIKDWYNGYTFGGEVIYNPWSIMQCLASEGILDYYWLDSGGTGLVNKVLLDDLIQEDIKKLLEGKSIVKMLNRQIWLEEIETNPNAFYSLLLFAGYLNPMLSHDATAEEPRYYLTIPNKEVRGIYIERVIKWVHKKLNMRMDSYDNFIELLTSNQMDAFGAKLQAYLLNATSYHDLSQERDYHNLIGGLLAPLINRYHIVSNQEAGYGRCDHLLIARAEYGDHAWIIEHKVAKDPKDLNAMAEEGLHQIKNKQYAAALKTHDHIKKITHMAMAFCGKKVTFRYFFS</sequence>
<proteinExistence type="predicted"/>
<evidence type="ECO:0000313" key="3">
    <source>
        <dbReference type="Proteomes" id="UP000270927"/>
    </source>
</evidence>
<evidence type="ECO:0000259" key="1">
    <source>
        <dbReference type="Pfam" id="PF09820"/>
    </source>
</evidence>
<dbReference type="PANTHER" id="PTHR34825:SF1">
    <property type="entry name" value="AAA-ATPASE-LIKE DOMAIN-CONTAINING PROTEIN"/>
    <property type="match status" value="1"/>
</dbReference>
<gene>
    <name evidence="2" type="ORF">EDM02_03200</name>
</gene>
<dbReference type="Pfam" id="PF08011">
    <property type="entry name" value="PDDEXK_9"/>
    <property type="match status" value="1"/>
</dbReference>
<dbReference type="Pfam" id="PF09820">
    <property type="entry name" value="AAA-ATPase_like"/>
    <property type="match status" value="2"/>
</dbReference>
<keyword evidence="3" id="KW-1185">Reference proteome</keyword>
<dbReference type="EMBL" id="RARA01000024">
    <property type="protein sequence ID" value="ROT47414.1"/>
    <property type="molecule type" value="Genomic_DNA"/>
</dbReference>
<dbReference type="PANTHER" id="PTHR34825">
    <property type="entry name" value="CONSERVED PROTEIN, WITH A WEAK D-GALACTARATE DEHYDRATASE/ALTRONATE HYDROLASE DOMAIN"/>
    <property type="match status" value="1"/>
</dbReference>
<dbReference type="OrthoDB" id="9776605at2"/>
<name>A0A3N2QC92_9BACT</name>
<feature type="domain" description="AAA-ATPase-like" evidence="1">
    <location>
        <begin position="104"/>
        <end position="272"/>
    </location>
</feature>
<accession>A0A3N2QC92</accession>
<dbReference type="InterPro" id="IPR012547">
    <property type="entry name" value="PDDEXK_9"/>
</dbReference>
<dbReference type="RefSeq" id="WP_123663012.1">
    <property type="nucleotide sequence ID" value="NZ_RARA01000024.1"/>
</dbReference>
<comment type="caution">
    <text evidence="2">The sequence shown here is derived from an EMBL/GenBank/DDBJ whole genome shotgun (WGS) entry which is preliminary data.</text>
</comment>
<feature type="domain" description="AAA-ATPase-like" evidence="1">
    <location>
        <begin position="12"/>
        <end position="75"/>
    </location>
</feature>
<dbReference type="InterPro" id="IPR018631">
    <property type="entry name" value="AAA-ATPase-like_dom"/>
</dbReference>
<evidence type="ECO:0000313" key="2">
    <source>
        <dbReference type="EMBL" id="ROT47414.1"/>
    </source>
</evidence>
<dbReference type="AlphaFoldDB" id="A0A3N2QC92"/>
<organism evidence="2 3">
    <name type="scientific">Candidatus Cardinium hertigii</name>
    <dbReference type="NCBI Taxonomy" id="247481"/>
    <lineage>
        <taxon>Bacteria</taxon>
        <taxon>Pseudomonadati</taxon>
        <taxon>Bacteroidota</taxon>
        <taxon>Cytophagia</taxon>
        <taxon>Cytophagales</taxon>
        <taxon>Amoebophilaceae</taxon>
        <taxon>Candidatus Cardinium</taxon>
    </lineage>
</organism>
<protein>
    <recommendedName>
        <fullName evidence="1">AAA-ATPase-like domain-containing protein</fullName>
    </recommendedName>
</protein>
<reference evidence="2 3" key="1">
    <citation type="submission" date="2018-09" db="EMBL/GenBank/DDBJ databases">
        <title>Comparative Genomics of Wolbachia-Cardinium Dual Endosymbiosis in a Plant-Parasitic Nematode.</title>
        <authorList>
            <person name="Brown A.M.V."/>
            <person name="Wasala S.K."/>
            <person name="Howe D.K."/>
            <person name="Peetz A.B."/>
            <person name="Zasada I.A."/>
            <person name="Denver D.R."/>
        </authorList>
    </citation>
    <scope>NUCLEOTIDE SEQUENCE [LARGE SCALE GENOMIC DNA]</scope>
    <source>
        <strain evidence="2 3">Pp_1</strain>
    </source>
</reference>
<dbReference type="Proteomes" id="UP000270927">
    <property type="component" value="Unassembled WGS sequence"/>
</dbReference>